<sequence length="407" mass="44226">MPYSGETNICAANGMQSCGPTPVCLQLTEEDLETNKLDPKEVDKNLKESSDENLMEHSLKQFSGPDPLSSTSSSLLYPLIKLAVEANGQQDFMQVGNGQACLIPDVQPAQVYPLPKQQNLPKRPTSLPLNTKNSTKESRLKFGGKHKSNLKQVETGVAKMNTINAAEPHLVTVTTNEVAGRSHTTNSHTAPTQYVNGTVPSGQTTSSGTHRAQEMLQHQFSGEDSRLNINSSPDEHEPLLRREQQVSHDEGILDRLVDRRERALDNGRTNTNNNNSNLCLEQSVSIQSSERTAPTSGPSHTKRAQRPNSLDLSATNILDGCNIQLGESSLEGKPGSGEKIKKRVKTPYSLKRWRPSTWVISTEPLDCEINNNGGDRVVSSKSSTAVYLGEGGTATTMVSKDAGVNCL</sequence>
<feature type="compositionally biased region" description="Polar residues" evidence="1">
    <location>
        <begin position="180"/>
        <end position="220"/>
    </location>
</feature>
<gene>
    <name evidence="3" type="primary">LOC106545849</name>
</gene>
<dbReference type="AlphaFoldDB" id="A0A6I9XPP9"/>
<name>A0A6I9XPP9_9SAUR</name>
<feature type="region of interest" description="Disordered" evidence="1">
    <location>
        <begin position="285"/>
        <end position="309"/>
    </location>
</feature>
<feature type="compositionally biased region" description="Basic and acidic residues" evidence="1">
    <location>
        <begin position="233"/>
        <end position="253"/>
    </location>
</feature>
<dbReference type="GeneID" id="106545849"/>
<evidence type="ECO:0000313" key="2">
    <source>
        <dbReference type="Proteomes" id="UP000504617"/>
    </source>
</evidence>
<dbReference type="Proteomes" id="UP000504617">
    <property type="component" value="Unplaced"/>
</dbReference>
<dbReference type="RefSeq" id="XP_013917999.1">
    <property type="nucleotide sequence ID" value="XM_014062524.1"/>
</dbReference>
<dbReference type="KEGG" id="tsr:106545849"/>
<proteinExistence type="predicted"/>
<feature type="region of interest" description="Disordered" evidence="1">
    <location>
        <begin position="180"/>
        <end position="253"/>
    </location>
</feature>
<evidence type="ECO:0000313" key="3">
    <source>
        <dbReference type="RefSeq" id="XP_013917999.1"/>
    </source>
</evidence>
<protein>
    <submittedName>
        <fullName evidence="3">Bone morphogenetic protein receptor type-2-like</fullName>
    </submittedName>
</protein>
<keyword evidence="2" id="KW-1185">Reference proteome</keyword>
<evidence type="ECO:0000256" key="1">
    <source>
        <dbReference type="SAM" id="MobiDB-lite"/>
    </source>
</evidence>
<reference evidence="3" key="1">
    <citation type="submission" date="2025-08" db="UniProtKB">
        <authorList>
            <consortium name="RefSeq"/>
        </authorList>
    </citation>
    <scope>IDENTIFICATION</scope>
</reference>
<accession>A0A6I9XPP9</accession>
<feature type="compositionally biased region" description="Polar residues" evidence="1">
    <location>
        <begin position="285"/>
        <end position="299"/>
    </location>
</feature>
<organism evidence="2 3">
    <name type="scientific">Thamnophis sirtalis</name>
    <dbReference type="NCBI Taxonomy" id="35019"/>
    <lineage>
        <taxon>Eukaryota</taxon>
        <taxon>Metazoa</taxon>
        <taxon>Chordata</taxon>
        <taxon>Craniata</taxon>
        <taxon>Vertebrata</taxon>
        <taxon>Euteleostomi</taxon>
        <taxon>Lepidosauria</taxon>
        <taxon>Squamata</taxon>
        <taxon>Bifurcata</taxon>
        <taxon>Unidentata</taxon>
        <taxon>Episquamata</taxon>
        <taxon>Toxicofera</taxon>
        <taxon>Serpentes</taxon>
        <taxon>Colubroidea</taxon>
        <taxon>Colubridae</taxon>
        <taxon>Natricinae</taxon>
        <taxon>Thamnophis</taxon>
    </lineage>
</organism>
<dbReference type="OrthoDB" id="669224at2759"/>